<dbReference type="PANTHER" id="PTHR11669:SF20">
    <property type="entry name" value="REPLICATION FACTOR C SUBUNIT 4"/>
    <property type="match status" value="1"/>
</dbReference>
<dbReference type="SUPFAM" id="SSF52540">
    <property type="entry name" value="P-loop containing nucleoside triphosphate hydrolases"/>
    <property type="match status" value="1"/>
</dbReference>
<dbReference type="GO" id="GO:0006261">
    <property type="term" value="P:DNA-templated DNA replication"/>
    <property type="evidence" value="ECO:0007669"/>
    <property type="project" value="TreeGrafter"/>
</dbReference>
<dbReference type="EMBL" id="AAXG02000028">
    <property type="protein sequence ID" value="EDM99271.1"/>
    <property type="molecule type" value="Genomic_DNA"/>
</dbReference>
<organism evidence="5 6">
    <name type="scientific">Pseudoflavonifractor capillosus ATCC 29799</name>
    <dbReference type="NCBI Taxonomy" id="411467"/>
    <lineage>
        <taxon>Bacteria</taxon>
        <taxon>Bacillati</taxon>
        <taxon>Bacillota</taxon>
        <taxon>Clostridia</taxon>
        <taxon>Eubacteriales</taxon>
        <taxon>Oscillospiraceae</taxon>
        <taxon>Pseudoflavonifractor</taxon>
    </lineage>
</organism>
<dbReference type="InterPro" id="IPR027417">
    <property type="entry name" value="P-loop_NTPase"/>
</dbReference>
<dbReference type="Gene3D" id="3.40.50.300">
    <property type="entry name" value="P-loop containing nucleotide triphosphate hydrolases"/>
    <property type="match status" value="1"/>
</dbReference>
<protein>
    <submittedName>
        <fullName evidence="5">DNA polymerase III subunit gamma and tau family protein</fullName>
    </submittedName>
</protein>
<keyword evidence="3" id="KW-0067">ATP-binding</keyword>
<comment type="caution">
    <text evidence="5">The sequence shown here is derived from an EMBL/GenBank/DDBJ whole genome shotgun (WGS) entry which is preliminary data.</text>
</comment>
<dbReference type="GO" id="GO:0006281">
    <property type="term" value="P:DNA repair"/>
    <property type="evidence" value="ECO:0007669"/>
    <property type="project" value="TreeGrafter"/>
</dbReference>
<evidence type="ECO:0000256" key="3">
    <source>
        <dbReference type="ARBA" id="ARBA00022840"/>
    </source>
</evidence>
<dbReference type="OrthoDB" id="9810148at2"/>
<keyword evidence="2" id="KW-0547">Nucleotide-binding</keyword>
<dbReference type="InterPro" id="IPR050238">
    <property type="entry name" value="DNA_Rep/Repair_Clamp_Loader"/>
</dbReference>
<dbReference type="GO" id="GO:0005524">
    <property type="term" value="F:ATP binding"/>
    <property type="evidence" value="ECO:0007669"/>
    <property type="project" value="UniProtKB-KW"/>
</dbReference>
<dbReference type="PANTHER" id="PTHR11669">
    <property type="entry name" value="REPLICATION FACTOR C / DNA POLYMERASE III GAMMA-TAU SUBUNIT"/>
    <property type="match status" value="1"/>
</dbReference>
<keyword evidence="1" id="KW-0235">DNA replication</keyword>
<sequence length="381" mass="41605">MPKKPTSFDDIVGHKNLIEFLRDHLSKGTLPQFIIFEGDEGLGKSSFAKLLALELMGRDPQVLKRVIQENKSTESVLLYNMSINGGKDTAKEVEANLSLGLSGLDRKVIILDEAHDMSEAAQETFLVSTEYLPKGVYLFMCTTDSLNLKATLKSRAFTLHLQHLTQADMVSLLTRYVRDRGLRLQAEASTIQMIAAWADGKPRIALNLIEGFAPGSAVSSATIKEFIDYLSVDDVLPVLSCLSGSMTQGLSVISEMKLNGSLVPILVEILKVKSGMASFKLSLTDVHRIRAQLNGVSVETLTKFIYLVAALPKLSRTGLISAFLQSHTDRSFLSSPPPKTEVLQSEMQQKLSAPTQDIAEASRPCAPSISELLQRGVVLGT</sequence>
<keyword evidence="6" id="KW-1185">Reference proteome</keyword>
<name>A6NYA1_9FIRM</name>
<evidence type="ECO:0000313" key="5">
    <source>
        <dbReference type="EMBL" id="EDM99271.1"/>
    </source>
</evidence>
<evidence type="ECO:0000313" key="6">
    <source>
        <dbReference type="Proteomes" id="UP000003639"/>
    </source>
</evidence>
<evidence type="ECO:0000259" key="4">
    <source>
        <dbReference type="SMART" id="SM00382"/>
    </source>
</evidence>
<evidence type="ECO:0000256" key="2">
    <source>
        <dbReference type="ARBA" id="ARBA00022741"/>
    </source>
</evidence>
<dbReference type="InterPro" id="IPR003593">
    <property type="entry name" value="AAA+_ATPase"/>
</dbReference>
<reference evidence="5 6" key="1">
    <citation type="submission" date="2007-04" db="EMBL/GenBank/DDBJ databases">
        <authorList>
            <person name="Fulton L."/>
            <person name="Clifton S."/>
            <person name="Fulton B."/>
            <person name="Xu J."/>
            <person name="Minx P."/>
            <person name="Pepin K.H."/>
            <person name="Johnson M."/>
            <person name="Thiruvilangam P."/>
            <person name="Bhonagiri V."/>
            <person name="Nash W.E."/>
            <person name="Mardis E.R."/>
            <person name="Wilson R.K."/>
        </authorList>
    </citation>
    <scope>NUCLEOTIDE SEQUENCE [LARGE SCALE GENOMIC DNA]</scope>
    <source>
        <strain evidence="5 6">ATCC 29799</strain>
    </source>
</reference>
<dbReference type="SMART" id="SM00382">
    <property type="entry name" value="AAA"/>
    <property type="match status" value="1"/>
</dbReference>
<accession>A6NYA1</accession>
<dbReference type="RefSeq" id="WP_006573708.1">
    <property type="nucleotide sequence ID" value="NZ_AAXG02000028.1"/>
</dbReference>
<gene>
    <name evidence="5" type="ORF">BACCAP_03200</name>
</gene>
<dbReference type="Proteomes" id="UP000003639">
    <property type="component" value="Unassembled WGS sequence"/>
</dbReference>
<feature type="domain" description="AAA+ ATPase" evidence="4">
    <location>
        <begin position="30"/>
        <end position="167"/>
    </location>
</feature>
<dbReference type="AlphaFoldDB" id="A6NYA1"/>
<dbReference type="eggNOG" id="COG2812">
    <property type="taxonomic scope" value="Bacteria"/>
</dbReference>
<dbReference type="STRING" id="411467.BACCAP_03200"/>
<dbReference type="GO" id="GO:0003689">
    <property type="term" value="F:DNA clamp loader activity"/>
    <property type="evidence" value="ECO:0007669"/>
    <property type="project" value="TreeGrafter"/>
</dbReference>
<reference evidence="5 6" key="2">
    <citation type="submission" date="2007-06" db="EMBL/GenBank/DDBJ databases">
        <title>Draft genome sequence of Pseudoflavonifractor capillosus ATCC 29799.</title>
        <authorList>
            <person name="Sudarsanam P."/>
            <person name="Ley R."/>
            <person name="Guruge J."/>
            <person name="Turnbaugh P.J."/>
            <person name="Mahowald M."/>
            <person name="Liep D."/>
            <person name="Gordon J."/>
        </authorList>
    </citation>
    <scope>NUCLEOTIDE SEQUENCE [LARGE SCALE GENOMIC DNA]</scope>
    <source>
        <strain evidence="5 6">ATCC 29799</strain>
    </source>
</reference>
<dbReference type="Pfam" id="PF13177">
    <property type="entry name" value="DNA_pol3_delta2"/>
    <property type="match status" value="1"/>
</dbReference>
<evidence type="ECO:0000256" key="1">
    <source>
        <dbReference type="ARBA" id="ARBA00022705"/>
    </source>
</evidence>
<proteinExistence type="predicted"/>